<evidence type="ECO:0000313" key="3">
    <source>
        <dbReference type="Proteomes" id="UP000245206"/>
    </source>
</evidence>
<comment type="caution">
    <text evidence="2">The sequence shown here is derived from an EMBL/GenBank/DDBJ whole genome shotgun (WGS) entry which is preliminary data.</text>
</comment>
<proteinExistence type="predicted"/>
<accession>A0A2P2D9N2</accession>
<evidence type="ECO:0000256" key="1">
    <source>
        <dbReference type="SAM" id="Phobius"/>
    </source>
</evidence>
<feature type="transmembrane region" description="Helical" evidence="1">
    <location>
        <begin position="12"/>
        <end position="37"/>
    </location>
</feature>
<dbReference type="EMBL" id="BFAZ01000003">
    <property type="protein sequence ID" value="GBF41356.1"/>
    <property type="molecule type" value="Genomic_DNA"/>
</dbReference>
<evidence type="ECO:0008006" key="4">
    <source>
        <dbReference type="Google" id="ProtNLM"/>
    </source>
</evidence>
<name>A0A2P2D9N2_9LEPT</name>
<gene>
    <name evidence="2" type="ORF">LPTSP2_06280</name>
</gene>
<feature type="transmembrane region" description="Helical" evidence="1">
    <location>
        <begin position="267"/>
        <end position="283"/>
    </location>
</feature>
<feature type="transmembrane region" description="Helical" evidence="1">
    <location>
        <begin position="191"/>
        <end position="208"/>
    </location>
</feature>
<feature type="transmembrane region" description="Helical" evidence="1">
    <location>
        <begin position="406"/>
        <end position="424"/>
    </location>
</feature>
<feature type="transmembrane region" description="Helical" evidence="1">
    <location>
        <begin position="220"/>
        <end position="237"/>
    </location>
</feature>
<organism evidence="2 3">
    <name type="scientific">Leptospira ellinghausenii</name>
    <dbReference type="NCBI Taxonomy" id="1917822"/>
    <lineage>
        <taxon>Bacteria</taxon>
        <taxon>Pseudomonadati</taxon>
        <taxon>Spirochaetota</taxon>
        <taxon>Spirochaetia</taxon>
        <taxon>Leptospirales</taxon>
        <taxon>Leptospiraceae</taxon>
        <taxon>Leptospira</taxon>
    </lineage>
</organism>
<feature type="transmembrane region" description="Helical" evidence="1">
    <location>
        <begin position="243"/>
        <end position="260"/>
    </location>
</feature>
<keyword evidence="3" id="KW-1185">Reference proteome</keyword>
<feature type="transmembrane region" description="Helical" evidence="1">
    <location>
        <begin position="83"/>
        <end position="102"/>
    </location>
</feature>
<feature type="transmembrane region" description="Helical" evidence="1">
    <location>
        <begin position="381"/>
        <end position="399"/>
    </location>
</feature>
<protein>
    <recommendedName>
        <fullName evidence="4">Glycosyltransferase RgtA/B/C/D-like domain-containing protein</fullName>
    </recommendedName>
</protein>
<evidence type="ECO:0000313" key="2">
    <source>
        <dbReference type="EMBL" id="GBF41356.1"/>
    </source>
</evidence>
<keyword evidence="1" id="KW-0472">Membrane</keyword>
<dbReference type="InterPro" id="IPR010818">
    <property type="entry name" value="DUF1420"/>
</dbReference>
<reference evidence="3" key="1">
    <citation type="journal article" date="2019" name="Microbiol. Immunol.">
        <title>Molecular and phenotypic characterization of Leptospira johnsonii sp. nov., Leptospira ellinghausenii sp. nov. and Leptospira ryugenii sp. nov. isolated from soil and water in Japan.</title>
        <authorList>
            <person name="Masuzawa T."/>
            <person name="Saito M."/>
            <person name="Nakao R."/>
            <person name="Nikaido Y."/>
            <person name="Matsumoto M."/>
            <person name="Ogawa M."/>
            <person name="Yokoyama M."/>
            <person name="Hidaka Y."/>
            <person name="Tomita J."/>
            <person name="Sakakibara K."/>
            <person name="Suzuki K."/>
            <person name="Yasuda S."/>
            <person name="Sato H."/>
            <person name="Yamaguchi M."/>
            <person name="Yoshida S.I."/>
            <person name="Koizumi N."/>
            <person name="Kawamura Y."/>
        </authorList>
    </citation>
    <scope>NUCLEOTIDE SEQUENCE [LARGE SCALE GENOMIC DNA]</scope>
    <source>
        <strain evidence="3">E18</strain>
    </source>
</reference>
<dbReference type="OrthoDB" id="316195at2"/>
<feature type="transmembrane region" description="Helical" evidence="1">
    <location>
        <begin position="467"/>
        <end position="487"/>
    </location>
</feature>
<feature type="transmembrane region" description="Helical" evidence="1">
    <location>
        <begin position="309"/>
        <end position="329"/>
    </location>
</feature>
<feature type="transmembrane region" description="Helical" evidence="1">
    <location>
        <begin position="57"/>
        <end position="77"/>
    </location>
</feature>
<dbReference type="AlphaFoldDB" id="A0A2P2D9N2"/>
<sequence>MYKNLNDLILHPFISFLFSVILLLGLSSFGFILFFLLDQIFKKSLFAKFKKRFLDQLVFGFILISILINYLVLFELIRPTGVKSISVLICIFGILFLPIVLNKIYNVRRFYFKQIREIEFPDVLIFGNLIGYFLLSIAPPTDADSLNYHLSIPLIFLNENNIIPDLGFFHERLIGSGEIFGLVYLNLGAEQFSSLLQFVGILLILRGFKKLGNLDKKFTKFIQITFLSIPVLIFLVSSSKMQMFPLGIISFGLVNIFRLVSKKNENSLMLFVFIIPVVFSVSLKYSFLLYAWLVFIFLVFNFKSKKRIFLFSMLFLLIYLIFILPFAYYRVKYLGVSVFYSAIDPLNGDIPGLGKFKDYLKSYQDTSLGFPYFLFFPNYKSPGTTFIGASLLILLLAFDNLKYKRFNGLFLLFLLDLLLTRFFLQQSSRFYLESFALLCVYLLTISDSENRRKLIRFIQIPIFSQALIVLLISIYFGINLVTGLFSVSSRKNMMRENAFGYGLSEMSYESLPVNSKLLFNHTSLVFSKRRPFSDDWMRFVDTCDDFKYFITYLQKSGVNYFLVRDGNYSDRYLFNDSMINEAILDIPKESRIPLNRNQKYSAKIVKLNKENWMGCFRK</sequence>
<dbReference type="Proteomes" id="UP000245206">
    <property type="component" value="Unassembled WGS sequence"/>
</dbReference>
<dbReference type="RefSeq" id="WP_108958575.1">
    <property type="nucleotide sequence ID" value="NZ_BFAZ01000003.1"/>
</dbReference>
<dbReference type="Pfam" id="PF07220">
    <property type="entry name" value="DUF1420"/>
    <property type="match status" value="1"/>
</dbReference>
<keyword evidence="1" id="KW-1133">Transmembrane helix</keyword>
<keyword evidence="1" id="KW-0812">Transmembrane</keyword>